<dbReference type="GO" id="GO:0042371">
    <property type="term" value="P:vitamin K biosynthetic process"/>
    <property type="evidence" value="ECO:0007669"/>
    <property type="project" value="TreeGrafter"/>
</dbReference>
<keyword evidence="3" id="KW-0474">Menaquinone biosynthesis</keyword>
<sequence length="240" mass="25663">MIMHPIAGGIIAARPWSWTAAVVPIILTGVLLKKESGISLLSYDFGAALAIGVLVQAAANLTNSYLDWKKGVDKKETAGDRAIVDGLITPVNAILVSIICYGISILLAFPYLVKHGASVKWIFAAGMLLSFFYTANPFSLKYLCLGDVAIFLAFGPLLMGFTSVLLAGDLRTSVLPYTLPVGLLTEAILHANNMRDIKSDTRAGIYTLASVVGFGPAKVLYAFMVFGAFLVALVSRSSRW</sequence>
<dbReference type="InterPro" id="IPR026046">
    <property type="entry name" value="UBIAD1"/>
</dbReference>
<dbReference type="Gene3D" id="1.10.357.140">
    <property type="entry name" value="UbiA prenyltransferase"/>
    <property type="match status" value="1"/>
</dbReference>
<feature type="transmembrane region" description="Helical" evidence="8">
    <location>
        <begin position="203"/>
        <end position="234"/>
    </location>
</feature>
<proteinExistence type="predicted"/>
<evidence type="ECO:0000256" key="1">
    <source>
        <dbReference type="ARBA" id="ARBA00004141"/>
    </source>
</evidence>
<dbReference type="PANTHER" id="PTHR13929:SF0">
    <property type="entry name" value="UBIA PRENYLTRANSFERASE DOMAIN-CONTAINING PROTEIN 1"/>
    <property type="match status" value="1"/>
</dbReference>
<keyword evidence="6 8" id="KW-1133">Transmembrane helix</keyword>
<feature type="transmembrane region" description="Helical" evidence="8">
    <location>
        <begin position="118"/>
        <end position="136"/>
    </location>
</feature>
<evidence type="ECO:0000313" key="9">
    <source>
        <dbReference type="EMBL" id="CAE0638381.1"/>
    </source>
</evidence>
<feature type="transmembrane region" description="Helical" evidence="8">
    <location>
        <begin position="148"/>
        <end position="168"/>
    </location>
</feature>
<evidence type="ECO:0008006" key="10">
    <source>
        <dbReference type="Google" id="ProtNLM"/>
    </source>
</evidence>
<evidence type="ECO:0000256" key="6">
    <source>
        <dbReference type="ARBA" id="ARBA00022989"/>
    </source>
</evidence>
<evidence type="ECO:0000256" key="8">
    <source>
        <dbReference type="SAM" id="Phobius"/>
    </source>
</evidence>
<comment type="pathway">
    <text evidence="2">Quinol/quinone metabolism; menaquinone biosynthesis.</text>
</comment>
<accession>A0A7S3Y1J0</accession>
<feature type="transmembrane region" description="Helical" evidence="8">
    <location>
        <begin position="87"/>
        <end position="112"/>
    </location>
</feature>
<protein>
    <recommendedName>
        <fullName evidence="10">1,4-dihydroxy-2-naphthoate octaprenyltransferase</fullName>
    </recommendedName>
</protein>
<feature type="transmembrane region" description="Helical" evidence="8">
    <location>
        <begin position="45"/>
        <end position="66"/>
    </location>
</feature>
<keyword evidence="7 8" id="KW-0472">Membrane</keyword>
<keyword evidence="4" id="KW-0808">Transferase</keyword>
<evidence type="ECO:0000256" key="3">
    <source>
        <dbReference type="ARBA" id="ARBA00022428"/>
    </source>
</evidence>
<evidence type="ECO:0000256" key="4">
    <source>
        <dbReference type="ARBA" id="ARBA00022679"/>
    </source>
</evidence>
<organism evidence="9">
    <name type="scientific">Heterosigma akashiwo</name>
    <name type="common">Chromophytic alga</name>
    <name type="synonym">Heterosigma carterae</name>
    <dbReference type="NCBI Taxonomy" id="2829"/>
    <lineage>
        <taxon>Eukaryota</taxon>
        <taxon>Sar</taxon>
        <taxon>Stramenopiles</taxon>
        <taxon>Ochrophyta</taxon>
        <taxon>Raphidophyceae</taxon>
        <taxon>Chattonellales</taxon>
        <taxon>Chattonellaceae</taxon>
        <taxon>Heterosigma</taxon>
    </lineage>
</organism>
<dbReference type="InterPro" id="IPR000537">
    <property type="entry name" value="UbiA_prenyltransferase"/>
</dbReference>
<dbReference type="AlphaFoldDB" id="A0A7S3Y1J0"/>
<dbReference type="GO" id="GO:0016020">
    <property type="term" value="C:membrane"/>
    <property type="evidence" value="ECO:0007669"/>
    <property type="project" value="UniProtKB-SubCell"/>
</dbReference>
<keyword evidence="5 8" id="KW-0812">Transmembrane</keyword>
<dbReference type="GO" id="GO:0009234">
    <property type="term" value="P:menaquinone biosynthetic process"/>
    <property type="evidence" value="ECO:0007669"/>
    <property type="project" value="UniProtKB-UniPathway"/>
</dbReference>
<feature type="transmembrane region" description="Helical" evidence="8">
    <location>
        <begin position="174"/>
        <end position="191"/>
    </location>
</feature>
<dbReference type="UniPathway" id="UPA00079"/>
<evidence type="ECO:0000256" key="2">
    <source>
        <dbReference type="ARBA" id="ARBA00004863"/>
    </source>
</evidence>
<reference evidence="9" key="1">
    <citation type="submission" date="2021-01" db="EMBL/GenBank/DDBJ databases">
        <authorList>
            <person name="Corre E."/>
            <person name="Pelletier E."/>
            <person name="Niang G."/>
            <person name="Scheremetjew M."/>
            <person name="Finn R."/>
            <person name="Kale V."/>
            <person name="Holt S."/>
            <person name="Cochrane G."/>
            <person name="Meng A."/>
            <person name="Brown T."/>
            <person name="Cohen L."/>
        </authorList>
    </citation>
    <scope>NUCLEOTIDE SEQUENCE</scope>
    <source>
        <strain evidence="9">CCMP3107</strain>
    </source>
</reference>
<comment type="subcellular location">
    <subcellularLocation>
        <location evidence="1">Membrane</location>
        <topology evidence="1">Multi-pass membrane protein</topology>
    </subcellularLocation>
</comment>
<dbReference type="PANTHER" id="PTHR13929">
    <property type="entry name" value="1,4-DIHYDROXY-2-NAPHTHOATE OCTAPRENYLTRANSFERASE"/>
    <property type="match status" value="1"/>
</dbReference>
<evidence type="ECO:0000256" key="7">
    <source>
        <dbReference type="ARBA" id="ARBA00023136"/>
    </source>
</evidence>
<dbReference type="GO" id="GO:0004659">
    <property type="term" value="F:prenyltransferase activity"/>
    <property type="evidence" value="ECO:0007669"/>
    <property type="project" value="InterPro"/>
</dbReference>
<gene>
    <name evidence="9" type="ORF">HAKA00212_LOCUS17164</name>
</gene>
<dbReference type="Pfam" id="PF01040">
    <property type="entry name" value="UbiA"/>
    <property type="match status" value="1"/>
</dbReference>
<dbReference type="EMBL" id="HBIU01037405">
    <property type="protein sequence ID" value="CAE0638381.1"/>
    <property type="molecule type" value="Transcribed_RNA"/>
</dbReference>
<dbReference type="CDD" id="cd13962">
    <property type="entry name" value="PT_UbiA_UBIAD1"/>
    <property type="match status" value="1"/>
</dbReference>
<name>A0A7S3Y1J0_HETAK</name>
<evidence type="ECO:0000256" key="5">
    <source>
        <dbReference type="ARBA" id="ARBA00022692"/>
    </source>
</evidence>
<dbReference type="InterPro" id="IPR044878">
    <property type="entry name" value="UbiA_sf"/>
</dbReference>